<dbReference type="PANTHER" id="PTHR15263:SF1">
    <property type="entry name" value="NF-KAPPA-B INHIBITOR-LIKE PROTEIN 1"/>
    <property type="match status" value="1"/>
</dbReference>
<dbReference type="EMBL" id="CAJVPY010002286">
    <property type="protein sequence ID" value="CAG8555239.1"/>
    <property type="molecule type" value="Genomic_DNA"/>
</dbReference>
<accession>A0A9N9B8V8</accession>
<proteinExistence type="predicted"/>
<evidence type="ECO:0000256" key="3">
    <source>
        <dbReference type="ARBA" id="ARBA00022737"/>
    </source>
</evidence>
<dbReference type="GO" id="GO:0005634">
    <property type="term" value="C:nucleus"/>
    <property type="evidence" value="ECO:0007669"/>
    <property type="project" value="UniProtKB-SubCell"/>
</dbReference>
<dbReference type="PANTHER" id="PTHR15263">
    <property type="entry name" value="I-KAPPA-B-LIKE PROTEIN IKBL"/>
    <property type="match status" value="1"/>
</dbReference>
<keyword evidence="3" id="KW-0677">Repeat</keyword>
<evidence type="ECO:0000313" key="7">
    <source>
        <dbReference type="EMBL" id="CAG8555239.1"/>
    </source>
</evidence>
<dbReference type="GO" id="GO:0043124">
    <property type="term" value="P:negative regulation of canonical NF-kappaB signal transduction"/>
    <property type="evidence" value="ECO:0007669"/>
    <property type="project" value="InterPro"/>
</dbReference>
<dbReference type="AlphaFoldDB" id="A0A9N9B8V8"/>
<feature type="region of interest" description="Disordered" evidence="6">
    <location>
        <begin position="1"/>
        <end position="33"/>
    </location>
</feature>
<keyword evidence="4" id="KW-0040">ANK repeat</keyword>
<keyword evidence="8" id="KW-1185">Reference proteome</keyword>
<feature type="compositionally biased region" description="Basic and acidic residues" evidence="6">
    <location>
        <begin position="128"/>
        <end position="143"/>
    </location>
</feature>
<gene>
    <name evidence="7" type="ORF">DERYTH_LOCUS5466</name>
</gene>
<evidence type="ECO:0000256" key="6">
    <source>
        <dbReference type="SAM" id="MobiDB-lite"/>
    </source>
</evidence>
<keyword evidence="2" id="KW-0597">Phosphoprotein</keyword>
<comment type="caution">
    <text evidence="7">The sequence shown here is derived from an EMBL/GenBank/DDBJ whole genome shotgun (WGS) entry which is preliminary data.</text>
</comment>
<reference evidence="7" key="1">
    <citation type="submission" date="2021-06" db="EMBL/GenBank/DDBJ databases">
        <authorList>
            <person name="Kallberg Y."/>
            <person name="Tangrot J."/>
            <person name="Rosling A."/>
        </authorList>
    </citation>
    <scope>NUCLEOTIDE SEQUENCE</scope>
    <source>
        <strain evidence="7">MA453B</strain>
    </source>
</reference>
<protein>
    <submittedName>
        <fullName evidence="7">12547_t:CDS:1</fullName>
    </submittedName>
</protein>
<name>A0A9N9B8V8_9GLOM</name>
<dbReference type="InterPro" id="IPR038753">
    <property type="entry name" value="NFKBIL1"/>
</dbReference>
<evidence type="ECO:0000256" key="5">
    <source>
        <dbReference type="ARBA" id="ARBA00023242"/>
    </source>
</evidence>
<organism evidence="7 8">
    <name type="scientific">Dentiscutata erythropus</name>
    <dbReference type="NCBI Taxonomy" id="1348616"/>
    <lineage>
        <taxon>Eukaryota</taxon>
        <taxon>Fungi</taxon>
        <taxon>Fungi incertae sedis</taxon>
        <taxon>Mucoromycota</taxon>
        <taxon>Glomeromycotina</taxon>
        <taxon>Glomeromycetes</taxon>
        <taxon>Diversisporales</taxon>
        <taxon>Gigasporaceae</taxon>
        <taxon>Dentiscutata</taxon>
    </lineage>
</organism>
<feature type="region of interest" description="Disordered" evidence="6">
    <location>
        <begin position="128"/>
        <end position="150"/>
    </location>
</feature>
<evidence type="ECO:0000256" key="1">
    <source>
        <dbReference type="ARBA" id="ARBA00004123"/>
    </source>
</evidence>
<dbReference type="Proteomes" id="UP000789405">
    <property type="component" value="Unassembled WGS sequence"/>
</dbReference>
<evidence type="ECO:0000256" key="2">
    <source>
        <dbReference type="ARBA" id="ARBA00022553"/>
    </source>
</evidence>
<keyword evidence="5" id="KW-0539">Nucleus</keyword>
<sequence>MHRHKLSNSSCKDGKMKTPKSFRHKPFYERSEKPEIKSHSSIRYFKNYQSHAKETNFTYQYEDHNTFSSMDNEQWRQHLFDVMAEDECDYYPNSYYEERTWDSKGIDNLSEDDYAAFIRKGMYEKQHEQELKDRRKREDEFKQKQRIKQRKLAEMQAEQQRLIRHEQARLQEIRHERRALYLALWNQFDVNGQSSIEFKDIPWPTADIKKLSKVSVEDFLLSGIEDNSEIRSILRQEQIRFHPDRWHRWIRRVPTEKQKKKIMETVTEISRTINVLCEEKCS</sequence>
<dbReference type="OrthoDB" id="412109at2759"/>
<evidence type="ECO:0000313" key="8">
    <source>
        <dbReference type="Proteomes" id="UP000789405"/>
    </source>
</evidence>
<comment type="subcellular location">
    <subcellularLocation>
        <location evidence="1">Nucleus</location>
    </subcellularLocation>
</comment>
<evidence type="ECO:0000256" key="4">
    <source>
        <dbReference type="ARBA" id="ARBA00023043"/>
    </source>
</evidence>